<feature type="compositionally biased region" description="Basic and acidic residues" evidence="1">
    <location>
        <begin position="250"/>
        <end position="268"/>
    </location>
</feature>
<feature type="region of interest" description="Disordered" evidence="1">
    <location>
        <begin position="442"/>
        <end position="652"/>
    </location>
</feature>
<reference evidence="2 3" key="1">
    <citation type="submission" date="2024-06" db="EMBL/GenBank/DDBJ databases">
        <authorList>
            <person name="Kraege A."/>
            <person name="Thomma B."/>
        </authorList>
    </citation>
    <scope>NUCLEOTIDE SEQUENCE [LARGE SCALE GENOMIC DNA]</scope>
</reference>
<feature type="region of interest" description="Disordered" evidence="1">
    <location>
        <begin position="1"/>
        <end position="23"/>
    </location>
</feature>
<accession>A0ABP1FPG4</accession>
<feature type="region of interest" description="Disordered" evidence="1">
    <location>
        <begin position="403"/>
        <end position="423"/>
    </location>
</feature>
<feature type="compositionally biased region" description="Low complexity" evidence="1">
    <location>
        <begin position="537"/>
        <end position="550"/>
    </location>
</feature>
<feature type="region of interest" description="Disordered" evidence="1">
    <location>
        <begin position="194"/>
        <end position="284"/>
    </location>
</feature>
<dbReference type="Proteomes" id="UP001497392">
    <property type="component" value="Unassembled WGS sequence"/>
</dbReference>
<gene>
    <name evidence="2" type="primary">g1287</name>
    <name evidence="2" type="ORF">VP750_LOCUS1111</name>
</gene>
<feature type="compositionally biased region" description="Basic and acidic residues" evidence="1">
    <location>
        <begin position="457"/>
        <end position="476"/>
    </location>
</feature>
<protein>
    <submittedName>
        <fullName evidence="2">G1287 protein</fullName>
    </submittedName>
</protein>
<dbReference type="EMBL" id="CAXHTA020000002">
    <property type="protein sequence ID" value="CAL5219452.1"/>
    <property type="molecule type" value="Genomic_DNA"/>
</dbReference>
<feature type="compositionally biased region" description="Low complexity" evidence="1">
    <location>
        <begin position="582"/>
        <end position="597"/>
    </location>
</feature>
<evidence type="ECO:0000256" key="1">
    <source>
        <dbReference type="SAM" id="MobiDB-lite"/>
    </source>
</evidence>
<sequence length="863" mass="92328">MQASSFGLSVSQNPSGLRQASALTEQPISVSAQEEWTSAHKAHPPGMLDAPKIMVAGRCYTEILQLVKPKPEKVDLNGPLWRLRGPTFGAMQHNAGQENIAKGREAGRRVEATKGGGMQTKAQTNSNISKVPAARTYTELAERQRALRADTQKGVLRQGVASSGATAMRPQMALKPDETASAVEQTNTAAVRALDRPRVPGAHARKPQMRVQAGKENSCKEAANTSKGPPAGLKRPQLQPSTAARGNQRVAKEKEPKDHDLQKGDKATKKARAPFRPGGNAAVRSVRPSSLADLDANYTLAHKRMQEALQKESKKAGEKVKAAEWDVARTRNKQQKIERALEEQSLRSSQERKVTRMLLSSEHTLQEMEQAGSISAVRSVSGHSMSSMHDSGAERSILAAASPPGCTAAPAGRPSVKGLHSVPEESPQLAQVYDMSVLRAAQRHPRRRLPTDVPRPAPEHSHSASEENHLHAREPSEGQSRSRGTAVLHASAERSYSGQSIGHNPFFGEAPKIQVQDRNEMGDGFSKGEARSNPAFEPSESSSLLQPSSQNTVQGPARSGQRSMPCSAMELSSAVHSVSLPGQSQSAAGKHSAHGSSRGPQERLNTLPSRHQRGRVLPTSASLGRLTLPSSLRALPEPSSEPSVTGPCPDLSSSLRQLAELRSASACELQAQSMARDSSASGGQVPATRAALFLPQTAAAEEVEWQSQAVAAVEGCAEKEGCSSSEQQSAAAQRGRAGKLPFASRVQLHGQVLCEQLYNEESPSPAHPEPWGGKEDRGVFSSTLSFLENVRPSERFSPLENSLTTPKTLPGASLDYPLSDASTGAIKPQARFEALYRYVQRLGTVPCLVVAHCLTNHSPNAAL</sequence>
<organism evidence="2 3">
    <name type="scientific">Coccomyxa viridis</name>
    <dbReference type="NCBI Taxonomy" id="1274662"/>
    <lineage>
        <taxon>Eukaryota</taxon>
        <taxon>Viridiplantae</taxon>
        <taxon>Chlorophyta</taxon>
        <taxon>core chlorophytes</taxon>
        <taxon>Trebouxiophyceae</taxon>
        <taxon>Trebouxiophyceae incertae sedis</taxon>
        <taxon>Coccomyxaceae</taxon>
        <taxon>Coccomyxa</taxon>
    </lineage>
</organism>
<evidence type="ECO:0000313" key="2">
    <source>
        <dbReference type="EMBL" id="CAL5219452.1"/>
    </source>
</evidence>
<feature type="compositionally biased region" description="Basic and acidic residues" evidence="1">
    <location>
        <begin position="515"/>
        <end position="530"/>
    </location>
</feature>
<comment type="caution">
    <text evidence="2">The sequence shown here is derived from an EMBL/GenBank/DDBJ whole genome shotgun (WGS) entry which is preliminary data.</text>
</comment>
<evidence type="ECO:0000313" key="3">
    <source>
        <dbReference type="Proteomes" id="UP001497392"/>
    </source>
</evidence>
<keyword evidence="3" id="KW-1185">Reference proteome</keyword>
<name>A0ABP1FPG4_9CHLO</name>
<proteinExistence type="predicted"/>